<feature type="transmembrane region" description="Helical" evidence="1">
    <location>
        <begin position="25"/>
        <end position="43"/>
    </location>
</feature>
<organism evidence="2 3">
    <name type="scientific">Ensete ventricosum</name>
    <name type="common">Abyssinian banana</name>
    <name type="synonym">Musa ensete</name>
    <dbReference type="NCBI Taxonomy" id="4639"/>
    <lineage>
        <taxon>Eukaryota</taxon>
        <taxon>Viridiplantae</taxon>
        <taxon>Streptophyta</taxon>
        <taxon>Embryophyta</taxon>
        <taxon>Tracheophyta</taxon>
        <taxon>Spermatophyta</taxon>
        <taxon>Magnoliopsida</taxon>
        <taxon>Liliopsida</taxon>
        <taxon>Zingiberales</taxon>
        <taxon>Musaceae</taxon>
        <taxon>Ensete</taxon>
    </lineage>
</organism>
<dbReference type="Proteomes" id="UP001222027">
    <property type="component" value="Unassembled WGS sequence"/>
</dbReference>
<keyword evidence="1" id="KW-0472">Membrane</keyword>
<reference evidence="2 3" key="1">
    <citation type="submission" date="2022-12" db="EMBL/GenBank/DDBJ databases">
        <title>Chromosome-scale assembly of the Ensete ventricosum genome.</title>
        <authorList>
            <person name="Dussert Y."/>
            <person name="Stocks J."/>
            <person name="Wendawek A."/>
            <person name="Woldeyes F."/>
            <person name="Nichols R.A."/>
            <person name="Borrell J.S."/>
        </authorList>
    </citation>
    <scope>NUCLEOTIDE SEQUENCE [LARGE SCALE GENOMIC DNA]</scope>
    <source>
        <strain evidence="3">cv. Maze</strain>
        <tissue evidence="2">Seeds</tissue>
    </source>
</reference>
<evidence type="ECO:0000313" key="3">
    <source>
        <dbReference type="Proteomes" id="UP001222027"/>
    </source>
</evidence>
<dbReference type="EMBL" id="JAQQAF010000003">
    <property type="protein sequence ID" value="KAJ8500385.1"/>
    <property type="molecule type" value="Genomic_DNA"/>
</dbReference>
<evidence type="ECO:0008006" key="4">
    <source>
        <dbReference type="Google" id="ProtNLM"/>
    </source>
</evidence>
<keyword evidence="1" id="KW-1133">Transmembrane helix</keyword>
<evidence type="ECO:0000256" key="1">
    <source>
        <dbReference type="SAM" id="Phobius"/>
    </source>
</evidence>
<dbReference type="AlphaFoldDB" id="A0AAV8REJ2"/>
<comment type="caution">
    <text evidence="2">The sequence shown here is derived from an EMBL/GenBank/DDBJ whole genome shotgun (WGS) entry which is preliminary data.</text>
</comment>
<keyword evidence="3" id="KW-1185">Reference proteome</keyword>
<protein>
    <recommendedName>
        <fullName evidence="4">Transmembrane protein</fullName>
    </recommendedName>
</protein>
<proteinExistence type="predicted"/>
<evidence type="ECO:0000313" key="2">
    <source>
        <dbReference type="EMBL" id="KAJ8500385.1"/>
    </source>
</evidence>
<keyword evidence="1" id="KW-0812">Transmembrane</keyword>
<sequence length="70" mass="7904">MDHRHVDERNLFRGRKLRKGENKGGSNLVLLFYFLFLAFFGLLDRQPPPLLSLAARLALGLLELSPSPGN</sequence>
<gene>
    <name evidence="2" type="ORF">OPV22_010937</name>
</gene>
<name>A0AAV8REJ2_ENSVE</name>
<accession>A0AAV8REJ2</accession>